<feature type="region of interest" description="Disordered" evidence="1">
    <location>
        <begin position="94"/>
        <end position="134"/>
    </location>
</feature>
<name>A0A6H5HBB5_9HEMI</name>
<keyword evidence="3" id="KW-1185">Reference proteome</keyword>
<evidence type="ECO:0000256" key="1">
    <source>
        <dbReference type="SAM" id="MobiDB-lite"/>
    </source>
</evidence>
<proteinExistence type="predicted"/>
<gene>
    <name evidence="2" type="ORF">NTEN_LOCUS17742</name>
</gene>
<evidence type="ECO:0000313" key="2">
    <source>
        <dbReference type="EMBL" id="CAB0013088.1"/>
    </source>
</evidence>
<sequence>MSSHDHDTSLKTALIGVEPVLLCYLISSDWMPRIIKIELHLSRYQFSAEIRQITEWANAVCGGGSLPGKFGTAGTAGGEPARCAGAAAALGGISLPFGEPPPRRGQRRESDFSRTQHEIHVGTAAPRDRPSRIRSGAHLRVRRLVFRRR</sequence>
<protein>
    <submittedName>
        <fullName evidence="2">Uncharacterized protein</fullName>
    </submittedName>
</protein>
<reference evidence="2 3" key="1">
    <citation type="submission" date="2020-02" db="EMBL/GenBank/DDBJ databases">
        <authorList>
            <person name="Ferguson B K."/>
        </authorList>
    </citation>
    <scope>NUCLEOTIDE SEQUENCE [LARGE SCALE GENOMIC DNA]</scope>
</reference>
<evidence type="ECO:0000313" key="3">
    <source>
        <dbReference type="Proteomes" id="UP000479000"/>
    </source>
</evidence>
<accession>A0A6H5HBB5</accession>
<organism evidence="2 3">
    <name type="scientific">Nesidiocoris tenuis</name>
    <dbReference type="NCBI Taxonomy" id="355587"/>
    <lineage>
        <taxon>Eukaryota</taxon>
        <taxon>Metazoa</taxon>
        <taxon>Ecdysozoa</taxon>
        <taxon>Arthropoda</taxon>
        <taxon>Hexapoda</taxon>
        <taxon>Insecta</taxon>
        <taxon>Pterygota</taxon>
        <taxon>Neoptera</taxon>
        <taxon>Paraneoptera</taxon>
        <taxon>Hemiptera</taxon>
        <taxon>Heteroptera</taxon>
        <taxon>Panheteroptera</taxon>
        <taxon>Cimicomorpha</taxon>
        <taxon>Miridae</taxon>
        <taxon>Dicyphina</taxon>
        <taxon>Nesidiocoris</taxon>
    </lineage>
</organism>
<dbReference type="Proteomes" id="UP000479000">
    <property type="component" value="Unassembled WGS sequence"/>
</dbReference>
<dbReference type="AlphaFoldDB" id="A0A6H5HBB5"/>
<feature type="non-terminal residue" evidence="2">
    <location>
        <position position="149"/>
    </location>
</feature>
<dbReference type="EMBL" id="CADCXU010026040">
    <property type="protein sequence ID" value="CAB0013088.1"/>
    <property type="molecule type" value="Genomic_DNA"/>
</dbReference>
<feature type="compositionally biased region" description="Basic and acidic residues" evidence="1">
    <location>
        <begin position="107"/>
        <end position="131"/>
    </location>
</feature>